<dbReference type="InterPro" id="IPR012910">
    <property type="entry name" value="Plug_dom"/>
</dbReference>
<keyword evidence="7 8" id="KW-0998">Cell outer membrane</keyword>
<dbReference type="PANTHER" id="PTHR30069">
    <property type="entry name" value="TONB-DEPENDENT OUTER MEMBRANE RECEPTOR"/>
    <property type="match status" value="1"/>
</dbReference>
<feature type="domain" description="TonB-dependent receptor plug" evidence="12">
    <location>
        <begin position="50"/>
        <end position="158"/>
    </location>
</feature>
<evidence type="ECO:0000256" key="2">
    <source>
        <dbReference type="ARBA" id="ARBA00022448"/>
    </source>
</evidence>
<evidence type="ECO:0000256" key="1">
    <source>
        <dbReference type="ARBA" id="ARBA00004571"/>
    </source>
</evidence>
<dbReference type="InterPro" id="IPR037066">
    <property type="entry name" value="Plug_dom_sf"/>
</dbReference>
<comment type="subcellular location">
    <subcellularLocation>
        <location evidence="1 8">Cell outer membrane</location>
        <topology evidence="1 8">Multi-pass membrane protein</topology>
    </subcellularLocation>
</comment>
<comment type="caution">
    <text evidence="13">The sequence shown here is derived from an EMBL/GenBank/DDBJ whole genome shotgun (WGS) entry which is preliminary data.</text>
</comment>
<reference evidence="13" key="1">
    <citation type="journal article" date="2014" name="Int. J. Syst. Evol. Microbiol.">
        <title>Complete genome sequence of Corynebacterium casei LMG S-19264T (=DSM 44701T), isolated from a smear-ripened cheese.</title>
        <authorList>
            <consortium name="US DOE Joint Genome Institute (JGI-PGF)"/>
            <person name="Walter F."/>
            <person name="Albersmeier A."/>
            <person name="Kalinowski J."/>
            <person name="Ruckert C."/>
        </authorList>
    </citation>
    <scope>NUCLEOTIDE SEQUENCE</scope>
    <source>
        <strain evidence="13">JCM 30804</strain>
    </source>
</reference>
<evidence type="ECO:0000256" key="3">
    <source>
        <dbReference type="ARBA" id="ARBA00022452"/>
    </source>
</evidence>
<evidence type="ECO:0000256" key="6">
    <source>
        <dbReference type="ARBA" id="ARBA00023136"/>
    </source>
</evidence>
<dbReference type="Gene3D" id="2.170.130.10">
    <property type="entry name" value="TonB-dependent receptor, plug domain"/>
    <property type="match status" value="1"/>
</dbReference>
<dbReference type="InterPro" id="IPR039426">
    <property type="entry name" value="TonB-dep_rcpt-like"/>
</dbReference>
<keyword evidence="5 9" id="KW-0798">TonB box</keyword>
<name>A0A917N643_9GAMM</name>
<dbReference type="InterPro" id="IPR036942">
    <property type="entry name" value="Beta-barrel_TonB_sf"/>
</dbReference>
<feature type="domain" description="TonB-dependent receptor-like beta-barrel" evidence="11">
    <location>
        <begin position="180"/>
        <end position="650"/>
    </location>
</feature>
<feature type="signal peptide" evidence="10">
    <location>
        <begin position="1"/>
        <end position="20"/>
    </location>
</feature>
<dbReference type="Gene3D" id="2.40.170.20">
    <property type="entry name" value="TonB-dependent receptor, beta-barrel domain"/>
    <property type="match status" value="1"/>
</dbReference>
<comment type="similarity">
    <text evidence="8 9">Belongs to the TonB-dependent receptor family.</text>
</comment>
<evidence type="ECO:0000256" key="7">
    <source>
        <dbReference type="ARBA" id="ARBA00023237"/>
    </source>
</evidence>
<protein>
    <submittedName>
        <fullName evidence="13">TonB-dependent receptor</fullName>
    </submittedName>
</protein>
<sequence>MKILSKLVCSLFVISPLVSAEDTLPDLDLDALMAMDVQVTSAMKRAQSAFETASSIYVLTNEQIVRSGATSIPEALKMVPGLAVRQLDNNQWAISARGVASRFSSKMLVMVDGQSFYTPKFAAVYWETLNVPLYDIERIEVIRGQGGQLWGTNANNGVINIITKNSIDSRGLHADISAGDQINFDANLRYGGDISNKGSYRIHGHVRDGNRSSKGIEVAPVDTTEQHSFGARMDLTPSDEWSVMIQGNLTESDLGQNYRGVLDETNANIARSGILERTDARFMARVENRISADANQMLQASWLKQSGTQAFLQEEYEALDLDYQMNFLVDDWQIDWGVNYRKNVVEFDESVFLTSDREYDALEQYGAFIQAQVALIPDELSLIFGAKSEHNELTGWETQPLARMMWTFSEQQALWTSISQTVRIPTLIEFNDNFAVQGRRIGEVMPTGVPLIDAYRVKTFLNGNDAVKPETSLSYELGYRISKAQWALDVSAYHTLAEDVAVIRSDPNLEQFIPALALLQLGMVNEAVQALSETRIDFNVVSEAELMTEGVDIVLSWQPTDYFSGELGYSYNTFEYDMPDDTFPAIGFDSTSRQLFAKADVDFLEHHNVFATVRVENSDAYQTDTFTAMDIAWNWQLNSVWKLSLTGKNLFAGSHVEYGNTSETYTIANFIDESYTIKITADF</sequence>
<dbReference type="Proteomes" id="UP000613743">
    <property type="component" value="Unassembled WGS sequence"/>
</dbReference>
<dbReference type="GO" id="GO:0009279">
    <property type="term" value="C:cell outer membrane"/>
    <property type="evidence" value="ECO:0007669"/>
    <property type="project" value="UniProtKB-SubCell"/>
</dbReference>
<dbReference type="GO" id="GO:0044718">
    <property type="term" value="P:siderophore transmembrane transport"/>
    <property type="evidence" value="ECO:0007669"/>
    <property type="project" value="TreeGrafter"/>
</dbReference>
<dbReference type="AlphaFoldDB" id="A0A917N643"/>
<evidence type="ECO:0000256" key="10">
    <source>
        <dbReference type="SAM" id="SignalP"/>
    </source>
</evidence>
<dbReference type="GO" id="GO:0015344">
    <property type="term" value="F:siderophore uptake transmembrane transporter activity"/>
    <property type="evidence" value="ECO:0007669"/>
    <property type="project" value="TreeGrafter"/>
</dbReference>
<keyword evidence="13" id="KW-0675">Receptor</keyword>
<evidence type="ECO:0000259" key="12">
    <source>
        <dbReference type="Pfam" id="PF07715"/>
    </source>
</evidence>
<dbReference type="EMBL" id="BMPZ01000001">
    <property type="protein sequence ID" value="GGI69328.1"/>
    <property type="molecule type" value="Genomic_DNA"/>
</dbReference>
<keyword evidence="3 8" id="KW-1134">Transmembrane beta strand</keyword>
<evidence type="ECO:0000256" key="4">
    <source>
        <dbReference type="ARBA" id="ARBA00022692"/>
    </source>
</evidence>
<keyword evidence="6 8" id="KW-0472">Membrane</keyword>
<organism evidence="13 14">
    <name type="scientific">Shewanella gelidii</name>
    <dbReference type="NCBI Taxonomy" id="1642821"/>
    <lineage>
        <taxon>Bacteria</taxon>
        <taxon>Pseudomonadati</taxon>
        <taxon>Pseudomonadota</taxon>
        <taxon>Gammaproteobacteria</taxon>
        <taxon>Alteromonadales</taxon>
        <taxon>Shewanellaceae</taxon>
        <taxon>Shewanella</taxon>
    </lineage>
</organism>
<keyword evidence="10" id="KW-0732">Signal</keyword>
<dbReference type="Pfam" id="PF07715">
    <property type="entry name" value="Plug"/>
    <property type="match status" value="1"/>
</dbReference>
<evidence type="ECO:0000259" key="11">
    <source>
        <dbReference type="Pfam" id="PF00593"/>
    </source>
</evidence>
<evidence type="ECO:0000256" key="5">
    <source>
        <dbReference type="ARBA" id="ARBA00023077"/>
    </source>
</evidence>
<evidence type="ECO:0000256" key="9">
    <source>
        <dbReference type="RuleBase" id="RU003357"/>
    </source>
</evidence>
<reference evidence="13" key="2">
    <citation type="submission" date="2020-09" db="EMBL/GenBank/DDBJ databases">
        <authorList>
            <person name="Sun Q."/>
            <person name="Ohkuma M."/>
        </authorList>
    </citation>
    <scope>NUCLEOTIDE SEQUENCE</scope>
    <source>
        <strain evidence="13">JCM 30804</strain>
    </source>
</reference>
<keyword evidence="4 8" id="KW-0812">Transmembrane</keyword>
<feature type="chain" id="PRO_5038046083" evidence="10">
    <location>
        <begin position="21"/>
        <end position="683"/>
    </location>
</feature>
<evidence type="ECO:0000256" key="8">
    <source>
        <dbReference type="PROSITE-ProRule" id="PRU01360"/>
    </source>
</evidence>
<evidence type="ECO:0000313" key="13">
    <source>
        <dbReference type="EMBL" id="GGI69328.1"/>
    </source>
</evidence>
<accession>A0A917N643</accession>
<proteinExistence type="inferred from homology"/>
<evidence type="ECO:0000313" key="14">
    <source>
        <dbReference type="Proteomes" id="UP000613743"/>
    </source>
</evidence>
<dbReference type="RefSeq" id="WP_373290706.1">
    <property type="nucleotide sequence ID" value="NZ_BMPZ01000001.1"/>
</dbReference>
<dbReference type="PANTHER" id="PTHR30069:SF27">
    <property type="entry name" value="BLL4766 PROTEIN"/>
    <property type="match status" value="1"/>
</dbReference>
<dbReference type="SUPFAM" id="SSF56935">
    <property type="entry name" value="Porins"/>
    <property type="match status" value="1"/>
</dbReference>
<gene>
    <name evidence="13" type="ORF">GCM10009332_02960</name>
</gene>
<keyword evidence="2 8" id="KW-0813">Transport</keyword>
<keyword evidence="14" id="KW-1185">Reference proteome</keyword>
<dbReference type="InterPro" id="IPR000531">
    <property type="entry name" value="Beta-barrel_TonB"/>
</dbReference>
<dbReference type="Pfam" id="PF00593">
    <property type="entry name" value="TonB_dep_Rec_b-barrel"/>
    <property type="match status" value="1"/>
</dbReference>
<dbReference type="PROSITE" id="PS52016">
    <property type="entry name" value="TONB_DEPENDENT_REC_3"/>
    <property type="match status" value="1"/>
</dbReference>